<protein>
    <recommendedName>
        <fullName evidence="1">Bacterial Pleckstrin homology domain-containing protein</fullName>
    </recommendedName>
</protein>
<proteinExistence type="predicted"/>
<reference evidence="2 3" key="1">
    <citation type="submission" date="2018-03" db="EMBL/GenBank/DDBJ databases">
        <title>Draft genome of Deinococcus sp. OD32.</title>
        <authorList>
            <person name="Wang X.-P."/>
            <person name="Du Z.-J."/>
        </authorList>
    </citation>
    <scope>NUCLEOTIDE SEQUENCE [LARGE SCALE GENOMIC DNA]</scope>
    <source>
        <strain evidence="2 3">OD32</strain>
    </source>
</reference>
<comment type="caution">
    <text evidence="2">The sequence shown here is derived from an EMBL/GenBank/DDBJ whole genome shotgun (WGS) entry which is preliminary data.</text>
</comment>
<evidence type="ECO:0000313" key="3">
    <source>
        <dbReference type="Proteomes" id="UP000240317"/>
    </source>
</evidence>
<dbReference type="Proteomes" id="UP000240317">
    <property type="component" value="Unassembled WGS sequence"/>
</dbReference>
<evidence type="ECO:0000313" key="2">
    <source>
        <dbReference type="EMBL" id="PTA66695.1"/>
    </source>
</evidence>
<dbReference type="Pfam" id="PF10882">
    <property type="entry name" value="bPH_5"/>
    <property type="match status" value="1"/>
</dbReference>
<evidence type="ECO:0000259" key="1">
    <source>
        <dbReference type="Pfam" id="PF10882"/>
    </source>
</evidence>
<keyword evidence="3" id="KW-1185">Reference proteome</keyword>
<name>A0A2T3W468_9DEIO</name>
<organism evidence="2 3">
    <name type="scientific">Deinococcus arcticus</name>
    <dbReference type="NCBI Taxonomy" id="2136176"/>
    <lineage>
        <taxon>Bacteria</taxon>
        <taxon>Thermotogati</taxon>
        <taxon>Deinococcota</taxon>
        <taxon>Deinococci</taxon>
        <taxon>Deinococcales</taxon>
        <taxon>Deinococcaceae</taxon>
        <taxon>Deinococcus</taxon>
    </lineage>
</organism>
<dbReference type="RefSeq" id="WP_107139214.1">
    <property type="nucleotide sequence ID" value="NZ_PYSV01000021.1"/>
</dbReference>
<gene>
    <name evidence="2" type="ORF">C8263_16350</name>
</gene>
<dbReference type="EMBL" id="PYSV01000021">
    <property type="protein sequence ID" value="PTA66695.1"/>
    <property type="molecule type" value="Genomic_DNA"/>
</dbReference>
<dbReference type="AlphaFoldDB" id="A0A2T3W468"/>
<dbReference type="InterPro" id="IPR027783">
    <property type="entry name" value="Bacterial_PH-related"/>
</dbReference>
<sequence>MDAVVPLLILLLLPPLLYLVSRKAGVTYHWGTDALHVQAGFRKHLFPYASTTACLTSQPLGARMWGTAAPGTVTGRFIVNGSEVHALATTARPQQALLLIHGRDTFYVTPENPANFLDRFRSDLSSLP</sequence>
<feature type="domain" description="Bacterial Pleckstrin homology" evidence="1">
    <location>
        <begin position="28"/>
        <end position="122"/>
    </location>
</feature>
<dbReference type="OrthoDB" id="74092at2"/>
<accession>A0A2T3W468</accession>